<evidence type="ECO:0000313" key="1">
    <source>
        <dbReference type="EMBL" id="SIN62212.1"/>
    </source>
</evidence>
<name>A0A1N6HQD8_9GAMM</name>
<dbReference type="EMBL" id="FSQX01000001">
    <property type="protein sequence ID" value="SIN62212.1"/>
    <property type="molecule type" value="Genomic_DNA"/>
</dbReference>
<reference evidence="1 2" key="1">
    <citation type="submission" date="2016-11" db="EMBL/GenBank/DDBJ databases">
        <authorList>
            <person name="Jaros S."/>
            <person name="Januszkiewicz K."/>
            <person name="Wedrychowicz H."/>
        </authorList>
    </citation>
    <scope>NUCLEOTIDE SEQUENCE [LARGE SCALE GENOMIC DNA]</scope>
    <source>
        <strain evidence="1 2">ACAM 239</strain>
    </source>
</reference>
<gene>
    <name evidence="1" type="ORF">SAMN05878438_0818</name>
</gene>
<accession>A0A1N6HQD8</accession>
<sequence length="217" mass="24206">MGMALMKEVSMARNYERMGIRDLRELARSSHPEHDPEAARVFVDRVLDMEVERLMWHEHENTGFQPFSSAATVGERPGGGTAAAEPLAIAYERGCRIHAGHEFAREWLEAARLRPRARLAVLIRAAKLYPMPTQQKAPWAKPYDFIAQHLPIYSRMLQMGSLATMGAIASVVIEEDPTGKKRRKANPDPSAPIFKNGQALKDAAKPARVALLMLAQL</sequence>
<protein>
    <submittedName>
        <fullName evidence="1">Uncharacterized protein</fullName>
    </submittedName>
</protein>
<dbReference type="AlphaFoldDB" id="A0A1N6HQD8"/>
<organism evidence="1 2">
    <name type="scientific">Vreelandella aquamarina</name>
    <dbReference type="NCBI Taxonomy" id="77097"/>
    <lineage>
        <taxon>Bacteria</taxon>
        <taxon>Pseudomonadati</taxon>
        <taxon>Pseudomonadota</taxon>
        <taxon>Gammaproteobacteria</taxon>
        <taxon>Oceanospirillales</taxon>
        <taxon>Halomonadaceae</taxon>
        <taxon>Vreelandella</taxon>
    </lineage>
</organism>
<evidence type="ECO:0000313" key="2">
    <source>
        <dbReference type="Proteomes" id="UP000185024"/>
    </source>
</evidence>
<dbReference type="Proteomes" id="UP000185024">
    <property type="component" value="Unassembled WGS sequence"/>
</dbReference>
<proteinExistence type="predicted"/>